<proteinExistence type="predicted"/>
<keyword evidence="2" id="KW-1185">Reference proteome</keyword>
<comment type="caution">
    <text evidence="1">The sequence shown here is derived from an EMBL/GenBank/DDBJ whole genome shotgun (WGS) entry which is preliminary data.</text>
</comment>
<gene>
    <name evidence="1" type="ORF">RFI_21837</name>
</gene>
<reference evidence="1 2" key="1">
    <citation type="journal article" date="2013" name="Curr. Biol.">
        <title>The Genome of the Foraminiferan Reticulomyxa filosa.</title>
        <authorList>
            <person name="Glockner G."/>
            <person name="Hulsmann N."/>
            <person name="Schleicher M."/>
            <person name="Noegel A.A."/>
            <person name="Eichinger L."/>
            <person name="Gallinger C."/>
            <person name="Pawlowski J."/>
            <person name="Sierra R."/>
            <person name="Euteneuer U."/>
            <person name="Pillet L."/>
            <person name="Moustafa A."/>
            <person name="Platzer M."/>
            <person name="Groth M."/>
            <person name="Szafranski K."/>
            <person name="Schliwa M."/>
        </authorList>
    </citation>
    <scope>NUCLEOTIDE SEQUENCE [LARGE SCALE GENOMIC DNA]</scope>
</reference>
<evidence type="ECO:0000313" key="2">
    <source>
        <dbReference type="Proteomes" id="UP000023152"/>
    </source>
</evidence>
<dbReference type="AlphaFoldDB" id="X6MPD1"/>
<dbReference type="Proteomes" id="UP000023152">
    <property type="component" value="Unassembled WGS sequence"/>
</dbReference>
<sequence length="234" mass="28554">MQPSVLLTNDVSQLHYQQILADIGQWWIIFFFNTFLHCDYTQYYLLTLVIYCKGGKKILRGTKKKRNRLNENWIIVENWLVLMHYLTQLWSGCFNLTQIKQKLLNKMIIDNMLQVFLRLENFEINIVKYDNHYRNEAFGENEKKSIRVVCDKLYCRKEVPKHWDLQIEILLFESIAYHHLQLIPVISFFKDKSENQIEFICIFYTFRFKILKFKNFYNEYNLMKNVVWAEERSC</sequence>
<name>X6MPD1_RETFI</name>
<protein>
    <submittedName>
        <fullName evidence="1">Uncharacterized protein</fullName>
    </submittedName>
</protein>
<organism evidence="1 2">
    <name type="scientific">Reticulomyxa filosa</name>
    <dbReference type="NCBI Taxonomy" id="46433"/>
    <lineage>
        <taxon>Eukaryota</taxon>
        <taxon>Sar</taxon>
        <taxon>Rhizaria</taxon>
        <taxon>Retaria</taxon>
        <taxon>Foraminifera</taxon>
        <taxon>Monothalamids</taxon>
        <taxon>Reticulomyxidae</taxon>
        <taxon>Reticulomyxa</taxon>
    </lineage>
</organism>
<accession>X6MPD1</accession>
<dbReference type="EMBL" id="ASPP01019050">
    <property type="protein sequence ID" value="ETO15526.1"/>
    <property type="molecule type" value="Genomic_DNA"/>
</dbReference>
<dbReference type="OrthoDB" id="418349at2759"/>
<evidence type="ECO:0000313" key="1">
    <source>
        <dbReference type="EMBL" id="ETO15526.1"/>
    </source>
</evidence>